<dbReference type="InterPro" id="IPR045177">
    <property type="entry name" value="FDM1-5/IDN2"/>
</dbReference>
<dbReference type="AlphaFoldDB" id="A0A7J9M4F3"/>
<organism evidence="2 3">
    <name type="scientific">Gossypium schwendimanii</name>
    <name type="common">Cotton</name>
    <dbReference type="NCBI Taxonomy" id="34291"/>
    <lineage>
        <taxon>Eukaryota</taxon>
        <taxon>Viridiplantae</taxon>
        <taxon>Streptophyta</taxon>
        <taxon>Embryophyta</taxon>
        <taxon>Tracheophyta</taxon>
        <taxon>Spermatophyta</taxon>
        <taxon>Magnoliopsida</taxon>
        <taxon>eudicotyledons</taxon>
        <taxon>Gunneridae</taxon>
        <taxon>Pentapetalae</taxon>
        <taxon>rosids</taxon>
        <taxon>malvids</taxon>
        <taxon>Malvales</taxon>
        <taxon>Malvaceae</taxon>
        <taxon>Malvoideae</taxon>
        <taxon>Gossypium</taxon>
    </lineage>
</organism>
<evidence type="ECO:0000259" key="1">
    <source>
        <dbReference type="Pfam" id="PF03469"/>
    </source>
</evidence>
<keyword evidence="3" id="KW-1185">Reference proteome</keyword>
<protein>
    <recommendedName>
        <fullName evidence="1">Factor of DNA methylation 1-5/IDN2 domain-containing protein</fullName>
    </recommendedName>
</protein>
<reference evidence="2 3" key="1">
    <citation type="journal article" date="2019" name="Genome Biol. Evol.">
        <title>Insights into the evolution of the New World diploid cottons (Gossypium, subgenus Houzingenia) based on genome sequencing.</title>
        <authorList>
            <person name="Grover C.E."/>
            <person name="Arick M.A. 2nd"/>
            <person name="Thrash A."/>
            <person name="Conover J.L."/>
            <person name="Sanders W.S."/>
            <person name="Peterson D.G."/>
            <person name="Frelichowski J.E."/>
            <person name="Scheffler J.A."/>
            <person name="Scheffler B.E."/>
            <person name="Wendel J.F."/>
        </authorList>
    </citation>
    <scope>NUCLEOTIDE SEQUENCE [LARGE SCALE GENOMIC DNA]</scope>
    <source>
        <strain evidence="2">1</strain>
        <tissue evidence="2">Leaf</tissue>
    </source>
</reference>
<accession>A0A7J9M4F3</accession>
<dbReference type="Pfam" id="PF03469">
    <property type="entry name" value="XH"/>
    <property type="match status" value="1"/>
</dbReference>
<dbReference type="GO" id="GO:0080188">
    <property type="term" value="P:gene silencing by siRNA-directed DNA methylation"/>
    <property type="evidence" value="ECO:0007669"/>
    <property type="project" value="InterPro"/>
</dbReference>
<dbReference type="OrthoDB" id="1892195at2759"/>
<evidence type="ECO:0000313" key="2">
    <source>
        <dbReference type="EMBL" id="MBA0865309.1"/>
    </source>
</evidence>
<proteinExistence type="predicted"/>
<dbReference type="EMBL" id="JABFAF010000009">
    <property type="protein sequence ID" value="MBA0865309.1"/>
    <property type="molecule type" value="Genomic_DNA"/>
</dbReference>
<dbReference type="PANTHER" id="PTHR21596:SF3">
    <property type="entry name" value="FACTOR OF DNA METHYLATION 1-RELATED"/>
    <property type="match status" value="1"/>
</dbReference>
<dbReference type="PANTHER" id="PTHR21596">
    <property type="entry name" value="RIBONUCLEASE P SUBUNIT P38"/>
    <property type="match status" value="1"/>
</dbReference>
<gene>
    <name evidence="2" type="ORF">Goshw_011046</name>
</gene>
<dbReference type="InterPro" id="IPR005379">
    <property type="entry name" value="FDM1-5/IDN2_XH"/>
</dbReference>
<dbReference type="Proteomes" id="UP000593576">
    <property type="component" value="Unassembled WGS sequence"/>
</dbReference>
<name>A0A7J9M4F3_GOSSC</name>
<evidence type="ECO:0000313" key="3">
    <source>
        <dbReference type="Proteomes" id="UP000593576"/>
    </source>
</evidence>
<feature type="domain" description="Factor of DNA methylation 1-5/IDN2" evidence="1">
    <location>
        <begin position="29"/>
        <end position="107"/>
    </location>
</feature>
<comment type="caution">
    <text evidence="2">The sequence shown here is derived from an EMBL/GenBank/DDBJ whole genome shotgun (WGS) entry which is preliminary data.</text>
</comment>
<sequence>MENEVGNNRPISFDFPNVSDGLFHCSVHDFWQKEILNEEDEKLTNLKLEWGEEIYNAVVTALKELNEYNPSGRYVISELWNFKENRKATLKEVVGYVVRNIKTAKRKRT</sequence>